<dbReference type="EC" id="5.6.2.3" evidence="1"/>
<evidence type="ECO:0000313" key="4">
    <source>
        <dbReference type="EnsemblMetazoa" id="CJA31295.1"/>
    </source>
</evidence>
<dbReference type="InterPro" id="IPR046928">
    <property type="entry name" value="SDO1/SBDS_C"/>
</dbReference>
<comment type="similarity">
    <text evidence="1">Belongs to the helicase family.</text>
</comment>
<dbReference type="EnsemblMetazoa" id="CJA31295.1">
    <property type="protein sequence ID" value="CJA31295.1"/>
    <property type="gene ID" value="WBGene00207142"/>
</dbReference>
<feature type="domain" description="Ribosome maturation protein SDO1/SBDS C-terminal" evidence="3">
    <location>
        <begin position="55"/>
        <end position="85"/>
    </location>
</feature>
<evidence type="ECO:0000256" key="1">
    <source>
        <dbReference type="RuleBase" id="RU363044"/>
    </source>
</evidence>
<dbReference type="GO" id="GO:0000723">
    <property type="term" value="P:telomere maintenance"/>
    <property type="evidence" value="ECO:0007669"/>
    <property type="project" value="InterPro"/>
</dbReference>
<dbReference type="AlphaFoldDB" id="A0A8R1E971"/>
<dbReference type="Proteomes" id="UP000005237">
    <property type="component" value="Unassembled WGS sequence"/>
</dbReference>
<dbReference type="GO" id="GO:0006310">
    <property type="term" value="P:DNA recombination"/>
    <property type="evidence" value="ECO:0007669"/>
    <property type="project" value="UniProtKB-KW"/>
</dbReference>
<evidence type="ECO:0000313" key="5">
    <source>
        <dbReference type="Proteomes" id="UP000005237"/>
    </source>
</evidence>
<keyword evidence="1" id="KW-0234">DNA repair</keyword>
<dbReference type="Gene3D" id="3.30.70.240">
    <property type="match status" value="1"/>
</dbReference>
<keyword evidence="1" id="KW-0227">DNA damage</keyword>
<dbReference type="InterPro" id="IPR010285">
    <property type="entry name" value="DNA_helicase_pif1-like_DEAD"/>
</dbReference>
<keyword evidence="1" id="KW-0378">Hydrolase</keyword>
<dbReference type="GO" id="GO:0043139">
    <property type="term" value="F:5'-3' DNA helicase activity"/>
    <property type="evidence" value="ECO:0007669"/>
    <property type="project" value="UniProtKB-EC"/>
</dbReference>
<keyword evidence="1" id="KW-0347">Helicase</keyword>
<keyword evidence="1" id="KW-0067">ATP-binding</keyword>
<reference evidence="4" key="2">
    <citation type="submission" date="2022-06" db="UniProtKB">
        <authorList>
            <consortium name="EnsemblMetazoa"/>
        </authorList>
    </citation>
    <scope>IDENTIFICATION</scope>
    <source>
        <strain evidence="4">DF5081</strain>
    </source>
</reference>
<dbReference type="GO" id="GO:0016787">
    <property type="term" value="F:hydrolase activity"/>
    <property type="evidence" value="ECO:0007669"/>
    <property type="project" value="UniProtKB-KW"/>
</dbReference>
<reference evidence="5" key="1">
    <citation type="submission" date="2010-08" db="EMBL/GenBank/DDBJ databases">
        <authorList>
            <consortium name="Caenorhabditis japonica Sequencing Consortium"/>
            <person name="Wilson R.K."/>
        </authorList>
    </citation>
    <scope>NUCLEOTIDE SEQUENCE [LARGE SCALE GENOMIC DNA]</scope>
    <source>
        <strain evidence="5">DF5081</strain>
    </source>
</reference>
<feature type="domain" description="DNA helicase Pif1-like DEAD-box helicase" evidence="2">
    <location>
        <begin position="1"/>
        <end position="53"/>
    </location>
</feature>
<evidence type="ECO:0000259" key="2">
    <source>
        <dbReference type="Pfam" id="PF05970"/>
    </source>
</evidence>
<comment type="cofactor">
    <cofactor evidence="1">
        <name>Mg(2+)</name>
        <dbReference type="ChEBI" id="CHEBI:18420"/>
    </cofactor>
</comment>
<keyword evidence="1" id="KW-0233">DNA recombination</keyword>
<sequence length="96" mass="10579">MISKTALETADFVLRELTDSPYAFGGKRNLLGGDFRQILPVIRHGTKTTTVSRTVGLIEPGSFRPVDDLVRNETKGHGRLEILSLKDVVEGELQIS</sequence>
<dbReference type="Pfam" id="PF05970">
    <property type="entry name" value="PIF1"/>
    <property type="match status" value="1"/>
</dbReference>
<accession>A0A8R1E971</accession>
<keyword evidence="5" id="KW-1185">Reference proteome</keyword>
<dbReference type="Pfam" id="PF20268">
    <property type="entry name" value="SBDS_C"/>
    <property type="match status" value="1"/>
</dbReference>
<dbReference type="GO" id="GO:0006281">
    <property type="term" value="P:DNA repair"/>
    <property type="evidence" value="ECO:0007669"/>
    <property type="project" value="UniProtKB-KW"/>
</dbReference>
<comment type="catalytic activity">
    <reaction evidence="1">
        <text>ATP + H2O = ADP + phosphate + H(+)</text>
        <dbReference type="Rhea" id="RHEA:13065"/>
        <dbReference type="ChEBI" id="CHEBI:15377"/>
        <dbReference type="ChEBI" id="CHEBI:15378"/>
        <dbReference type="ChEBI" id="CHEBI:30616"/>
        <dbReference type="ChEBI" id="CHEBI:43474"/>
        <dbReference type="ChEBI" id="CHEBI:456216"/>
        <dbReference type="EC" id="5.6.2.3"/>
    </reaction>
</comment>
<name>A0A8R1E971_CAEJA</name>
<dbReference type="GO" id="GO:0005524">
    <property type="term" value="F:ATP binding"/>
    <property type="evidence" value="ECO:0007669"/>
    <property type="project" value="UniProtKB-KW"/>
</dbReference>
<protein>
    <recommendedName>
        <fullName evidence="1">ATP-dependent DNA helicase</fullName>
        <ecNumber evidence="1">5.6.2.3</ecNumber>
    </recommendedName>
</protein>
<keyword evidence="1" id="KW-0547">Nucleotide-binding</keyword>
<organism evidence="4 5">
    <name type="scientific">Caenorhabditis japonica</name>
    <dbReference type="NCBI Taxonomy" id="281687"/>
    <lineage>
        <taxon>Eukaryota</taxon>
        <taxon>Metazoa</taxon>
        <taxon>Ecdysozoa</taxon>
        <taxon>Nematoda</taxon>
        <taxon>Chromadorea</taxon>
        <taxon>Rhabditida</taxon>
        <taxon>Rhabditina</taxon>
        <taxon>Rhabditomorpha</taxon>
        <taxon>Rhabditoidea</taxon>
        <taxon>Rhabditidae</taxon>
        <taxon>Peloderinae</taxon>
        <taxon>Caenorhabditis</taxon>
    </lineage>
</organism>
<evidence type="ECO:0000259" key="3">
    <source>
        <dbReference type="Pfam" id="PF20268"/>
    </source>
</evidence>
<proteinExistence type="inferred from homology"/>